<dbReference type="SMART" id="SM00226">
    <property type="entry name" value="LMWPc"/>
    <property type="match status" value="1"/>
</dbReference>
<proteinExistence type="predicted"/>
<accession>A0A1Y0I4S2</accession>
<feature type="domain" description="Phosphotyrosine protein phosphatase I" evidence="2">
    <location>
        <begin position="3"/>
        <end position="142"/>
    </location>
</feature>
<evidence type="ECO:0000259" key="2">
    <source>
        <dbReference type="SMART" id="SM00226"/>
    </source>
</evidence>
<organism evidence="3 4">
    <name type="scientific">Oleiphilus messinensis</name>
    <dbReference type="NCBI Taxonomy" id="141451"/>
    <lineage>
        <taxon>Bacteria</taxon>
        <taxon>Pseudomonadati</taxon>
        <taxon>Pseudomonadota</taxon>
        <taxon>Gammaproteobacteria</taxon>
        <taxon>Oceanospirillales</taxon>
        <taxon>Oleiphilaceae</taxon>
        <taxon>Oleiphilus</taxon>
    </lineage>
</organism>
<dbReference type="CDD" id="cd16345">
    <property type="entry name" value="LMWP_ArsC"/>
    <property type="match status" value="1"/>
</dbReference>
<dbReference type="PANTHER" id="PTHR43428">
    <property type="entry name" value="ARSENATE REDUCTASE"/>
    <property type="match status" value="1"/>
</dbReference>
<protein>
    <submittedName>
        <fullName evidence="3">Arsenate reductase (Glutaredoxin)</fullName>
    </submittedName>
</protein>
<dbReference type="KEGG" id="ome:OLMES_0431"/>
<dbReference type="InterPro" id="IPR023485">
    <property type="entry name" value="Ptyr_pPase"/>
</dbReference>
<dbReference type="InterPro" id="IPR036196">
    <property type="entry name" value="Ptyr_pPase_sf"/>
</dbReference>
<dbReference type="OrthoDB" id="9793058at2"/>
<keyword evidence="4" id="KW-1185">Reference proteome</keyword>
<dbReference type="PANTHER" id="PTHR43428:SF1">
    <property type="entry name" value="ARSENATE REDUCTASE"/>
    <property type="match status" value="1"/>
</dbReference>
<reference evidence="3 4" key="1">
    <citation type="submission" date="2017-05" db="EMBL/GenBank/DDBJ databases">
        <title>Genomic insights into alkan degradation activity of Oleiphilus messinensis.</title>
        <authorList>
            <person name="Kozyavkin S.A."/>
            <person name="Slesarev A.I."/>
            <person name="Golyshin P.N."/>
            <person name="Korzhenkov A."/>
            <person name="Golyshina O.N."/>
            <person name="Toshchakov S.V."/>
        </authorList>
    </citation>
    <scope>NUCLEOTIDE SEQUENCE [LARGE SCALE GENOMIC DNA]</scope>
    <source>
        <strain evidence="3 4">ME102</strain>
    </source>
</reference>
<name>A0A1Y0I4S2_9GAMM</name>
<dbReference type="RefSeq" id="WP_087459726.1">
    <property type="nucleotide sequence ID" value="NZ_CP021425.1"/>
</dbReference>
<keyword evidence="1" id="KW-0059">Arsenical resistance</keyword>
<dbReference type="EMBL" id="CP021425">
    <property type="protein sequence ID" value="ARU54535.1"/>
    <property type="molecule type" value="Genomic_DNA"/>
</dbReference>
<gene>
    <name evidence="3" type="ORF">OLMES_0431</name>
</gene>
<evidence type="ECO:0000313" key="3">
    <source>
        <dbReference type="EMBL" id="ARU54535.1"/>
    </source>
</evidence>
<dbReference type="Proteomes" id="UP000196027">
    <property type="component" value="Chromosome"/>
</dbReference>
<evidence type="ECO:0000256" key="1">
    <source>
        <dbReference type="ARBA" id="ARBA00022849"/>
    </source>
</evidence>
<dbReference type="Gene3D" id="3.40.50.2300">
    <property type="match status" value="1"/>
</dbReference>
<dbReference type="Pfam" id="PF01451">
    <property type="entry name" value="LMWPc"/>
    <property type="match status" value="1"/>
</dbReference>
<sequence>MKQKLLFLCTGNSCRSQMAEAWGKTLLAEQYECYSAGIVAHGMNPNVQQVMSEVGVSLDGHYSKTLEDLKDPAGHNMGLAFDYIVTVCDNAAESCPVLPNSVIHIHHPFPDPPRLAKEADNDESRLDCYRQVRDQIRDWLKTSPLLMTS</sequence>
<dbReference type="SUPFAM" id="SSF52788">
    <property type="entry name" value="Phosphotyrosine protein phosphatases I"/>
    <property type="match status" value="1"/>
</dbReference>
<dbReference type="AlphaFoldDB" id="A0A1Y0I4S2"/>
<dbReference type="GO" id="GO:0046685">
    <property type="term" value="P:response to arsenic-containing substance"/>
    <property type="evidence" value="ECO:0007669"/>
    <property type="project" value="UniProtKB-KW"/>
</dbReference>
<evidence type="ECO:0000313" key="4">
    <source>
        <dbReference type="Proteomes" id="UP000196027"/>
    </source>
</evidence>